<evidence type="ECO:0000313" key="1">
    <source>
        <dbReference type="EMBL" id="MBX68683.1"/>
    </source>
</evidence>
<sequence length="69" mass="8002">MHIFTCCKFTLTSTTQIAKQSKTYSQQLKQKVSRYTKLPHCVFGKGSNVCIFIFVFTKVFSDSNWRLLS</sequence>
<reference evidence="1" key="1">
    <citation type="submission" date="2018-02" db="EMBL/GenBank/DDBJ databases">
        <title>Rhizophora mucronata_Transcriptome.</title>
        <authorList>
            <person name="Meera S.P."/>
            <person name="Sreeshan A."/>
            <person name="Augustine A."/>
        </authorList>
    </citation>
    <scope>NUCLEOTIDE SEQUENCE</scope>
    <source>
        <tissue evidence="1">Leaf</tissue>
    </source>
</reference>
<name>A0A2P2QNW0_RHIMU</name>
<dbReference type="EMBL" id="GGEC01088199">
    <property type="protein sequence ID" value="MBX68683.1"/>
    <property type="molecule type" value="Transcribed_RNA"/>
</dbReference>
<protein>
    <submittedName>
        <fullName evidence="1">Uncharacterized protein</fullName>
    </submittedName>
</protein>
<proteinExistence type="predicted"/>
<organism evidence="1">
    <name type="scientific">Rhizophora mucronata</name>
    <name type="common">Asiatic mangrove</name>
    <dbReference type="NCBI Taxonomy" id="61149"/>
    <lineage>
        <taxon>Eukaryota</taxon>
        <taxon>Viridiplantae</taxon>
        <taxon>Streptophyta</taxon>
        <taxon>Embryophyta</taxon>
        <taxon>Tracheophyta</taxon>
        <taxon>Spermatophyta</taxon>
        <taxon>Magnoliopsida</taxon>
        <taxon>eudicotyledons</taxon>
        <taxon>Gunneridae</taxon>
        <taxon>Pentapetalae</taxon>
        <taxon>rosids</taxon>
        <taxon>fabids</taxon>
        <taxon>Malpighiales</taxon>
        <taxon>Rhizophoraceae</taxon>
        <taxon>Rhizophora</taxon>
    </lineage>
</organism>
<dbReference type="AlphaFoldDB" id="A0A2P2QNW0"/>
<accession>A0A2P2QNW0</accession>